<protein>
    <submittedName>
        <fullName evidence="1">Unannotated protein</fullName>
    </submittedName>
</protein>
<accession>A0A6J7IZY5</accession>
<dbReference type="EMBL" id="CAFBLX010000553">
    <property type="protein sequence ID" value="CAB4936416.1"/>
    <property type="molecule type" value="Genomic_DNA"/>
</dbReference>
<gene>
    <name evidence="1" type="ORF">UFOPK3472_04395</name>
</gene>
<reference evidence="1" key="1">
    <citation type="submission" date="2020-05" db="EMBL/GenBank/DDBJ databases">
        <authorList>
            <person name="Chiriac C."/>
            <person name="Salcher M."/>
            <person name="Ghai R."/>
            <person name="Kavagutti S V."/>
        </authorList>
    </citation>
    <scope>NUCLEOTIDE SEQUENCE</scope>
</reference>
<proteinExistence type="predicted"/>
<organism evidence="1">
    <name type="scientific">freshwater metagenome</name>
    <dbReference type="NCBI Taxonomy" id="449393"/>
    <lineage>
        <taxon>unclassified sequences</taxon>
        <taxon>metagenomes</taxon>
        <taxon>ecological metagenomes</taxon>
    </lineage>
</organism>
<sequence>MRMRGPNRGRISAVDSVAVRISDAIIGMNANPVVIGVYFSVLCR</sequence>
<name>A0A6J7IZY5_9ZZZZ</name>
<evidence type="ECO:0000313" key="1">
    <source>
        <dbReference type="EMBL" id="CAB4936416.1"/>
    </source>
</evidence>
<dbReference type="AlphaFoldDB" id="A0A6J7IZY5"/>